<evidence type="ECO:0000259" key="11">
    <source>
        <dbReference type="PROSITE" id="PS51900"/>
    </source>
</evidence>
<dbReference type="InterPro" id="IPR002104">
    <property type="entry name" value="Integrase_catalytic"/>
</dbReference>
<keyword evidence="2 9" id="KW-0963">Cytoplasm</keyword>
<feature type="active site" description="O-(3'-phospho-DNA)-tyrosine intermediate" evidence="9">
    <location>
        <position position="274"/>
    </location>
</feature>
<dbReference type="InterPro" id="IPR044068">
    <property type="entry name" value="CB"/>
</dbReference>
<evidence type="ECO:0000313" key="12">
    <source>
        <dbReference type="EMBL" id="MBD8525165.1"/>
    </source>
</evidence>
<evidence type="ECO:0000256" key="5">
    <source>
        <dbReference type="ARBA" id="ARBA00022908"/>
    </source>
</evidence>
<feature type="active site" evidence="9">
    <location>
        <position position="239"/>
    </location>
</feature>
<evidence type="ECO:0000259" key="10">
    <source>
        <dbReference type="PROSITE" id="PS51898"/>
    </source>
</evidence>
<feature type="active site" evidence="9">
    <location>
        <position position="265"/>
    </location>
</feature>
<feature type="domain" description="Tyr recombinase" evidence="10">
    <location>
        <begin position="111"/>
        <end position="287"/>
    </location>
</feature>
<comment type="subunit">
    <text evidence="9">Forms a cyclic heterotetrameric complex composed of two molecules of XerC and two molecules of XerD.</text>
</comment>
<keyword evidence="6 9" id="KW-0238">DNA-binding</keyword>
<dbReference type="GO" id="GO:0006313">
    <property type="term" value="P:DNA transposition"/>
    <property type="evidence" value="ECO:0007669"/>
    <property type="project" value="UniProtKB-UniRule"/>
</dbReference>
<dbReference type="PROSITE" id="PS51900">
    <property type="entry name" value="CB"/>
    <property type="match status" value="1"/>
</dbReference>
<evidence type="ECO:0000313" key="13">
    <source>
        <dbReference type="Proteomes" id="UP000613768"/>
    </source>
</evidence>
<evidence type="ECO:0000256" key="2">
    <source>
        <dbReference type="ARBA" id="ARBA00022490"/>
    </source>
</evidence>
<dbReference type="InterPro" id="IPR010998">
    <property type="entry name" value="Integrase_recombinase_N"/>
</dbReference>
<dbReference type="PANTHER" id="PTHR30349">
    <property type="entry name" value="PHAGE INTEGRASE-RELATED"/>
    <property type="match status" value="1"/>
</dbReference>
<keyword evidence="8 9" id="KW-0131">Cell cycle</keyword>
<keyword evidence="3 9" id="KW-0132">Cell division</keyword>
<feature type="domain" description="Core-binding (CB)" evidence="11">
    <location>
        <begin position="4"/>
        <end position="90"/>
    </location>
</feature>
<dbReference type="InterPro" id="IPR011010">
    <property type="entry name" value="DNA_brk_join_enz"/>
</dbReference>
<dbReference type="EMBL" id="JACYTR010000007">
    <property type="protein sequence ID" value="MBD8525165.1"/>
    <property type="molecule type" value="Genomic_DNA"/>
</dbReference>
<evidence type="ECO:0000256" key="8">
    <source>
        <dbReference type="ARBA" id="ARBA00023306"/>
    </source>
</evidence>
<dbReference type="InterPro" id="IPR050090">
    <property type="entry name" value="Tyrosine_recombinase_XerCD"/>
</dbReference>
<sequence length="301" mass="34295">MTLALLQADRDSFLARQRDQRRASPHTLAAYQRECAELLAQMEAAAVVEWSALQAAHLRRWLADAHRRGLAAKSLQRRLSAWRSWFDYLVEIGRLRVSPALGVRAPKAARRLPQVLDADEARQLVELNVEDDQSAADRAMLELFYSSGLRLSELCALRWADLDAREAELRVVGKGRKVRIVPVGRRALEALQAWAERCHQRSDYMFPGRQSGPISARTVQRRLKLLAQQQGVWKRVHPHLLRHSCASHLLESSGELRAVQELLGHADIGTTQIYTHLDFQHLAKVYDAAHPRARRKTEPRD</sequence>
<keyword evidence="4 9" id="KW-0159">Chromosome partition</keyword>
<dbReference type="InterPro" id="IPR004107">
    <property type="entry name" value="Integrase_SAM-like_N"/>
</dbReference>
<feature type="active site" evidence="9">
    <location>
        <position position="242"/>
    </location>
</feature>
<keyword evidence="13" id="KW-1185">Reference proteome</keyword>
<dbReference type="SUPFAM" id="SSF56349">
    <property type="entry name" value="DNA breaking-rejoining enzymes"/>
    <property type="match status" value="1"/>
</dbReference>
<dbReference type="CDD" id="cd00798">
    <property type="entry name" value="INT_XerDC_C"/>
    <property type="match status" value="1"/>
</dbReference>
<evidence type="ECO:0000256" key="1">
    <source>
        <dbReference type="ARBA" id="ARBA00004496"/>
    </source>
</evidence>
<reference evidence="12 13" key="1">
    <citation type="submission" date="2020-09" db="EMBL/GenBank/DDBJ databases">
        <title>Pseudoxanthomonas sp. CAU 1598 isolated from sand of Yaerae Beach.</title>
        <authorList>
            <person name="Kim W."/>
        </authorList>
    </citation>
    <scope>NUCLEOTIDE SEQUENCE [LARGE SCALE GENOMIC DNA]</scope>
    <source>
        <strain evidence="12 13">CAU 1598</strain>
    </source>
</reference>
<gene>
    <name evidence="9" type="primary">xerC</name>
    <name evidence="12" type="ORF">IFO71_05360</name>
</gene>
<keyword evidence="5 9" id="KW-0229">DNA integration</keyword>
<dbReference type="PANTHER" id="PTHR30349:SF81">
    <property type="entry name" value="TYROSINE RECOMBINASE XERC"/>
    <property type="match status" value="1"/>
</dbReference>
<dbReference type="GO" id="GO:0009037">
    <property type="term" value="F:tyrosine-based site-specific recombinase activity"/>
    <property type="evidence" value="ECO:0007669"/>
    <property type="project" value="UniProtKB-UniRule"/>
</dbReference>
<dbReference type="AlphaFoldDB" id="A0AAW3ZGA7"/>
<keyword evidence="7 9" id="KW-0233">DNA recombination</keyword>
<dbReference type="Pfam" id="PF02899">
    <property type="entry name" value="Phage_int_SAM_1"/>
    <property type="match status" value="1"/>
</dbReference>
<organism evidence="12 13">
    <name type="scientific">Pseudomarimonas arenosa</name>
    <dbReference type="NCBI Taxonomy" id="2774145"/>
    <lineage>
        <taxon>Bacteria</taxon>
        <taxon>Pseudomonadati</taxon>
        <taxon>Pseudomonadota</taxon>
        <taxon>Gammaproteobacteria</taxon>
        <taxon>Lysobacterales</taxon>
        <taxon>Lysobacteraceae</taxon>
        <taxon>Pseudomarimonas</taxon>
    </lineage>
</organism>
<dbReference type="InterPro" id="IPR023009">
    <property type="entry name" value="Tyrosine_recombinase_XerC/XerD"/>
</dbReference>
<name>A0AAW3ZGA7_9GAMM</name>
<proteinExistence type="inferred from homology"/>
<accession>A0AAW3ZGA7</accession>
<dbReference type="Gene3D" id="1.10.443.10">
    <property type="entry name" value="Intergrase catalytic core"/>
    <property type="match status" value="1"/>
</dbReference>
<dbReference type="GO" id="GO:0007059">
    <property type="term" value="P:chromosome segregation"/>
    <property type="evidence" value="ECO:0007669"/>
    <property type="project" value="UniProtKB-UniRule"/>
</dbReference>
<feature type="active site" evidence="9">
    <location>
        <position position="150"/>
    </location>
</feature>
<dbReference type="GO" id="GO:0051301">
    <property type="term" value="P:cell division"/>
    <property type="evidence" value="ECO:0007669"/>
    <property type="project" value="UniProtKB-KW"/>
</dbReference>
<feature type="active site" evidence="9">
    <location>
        <position position="174"/>
    </location>
</feature>
<evidence type="ECO:0000256" key="3">
    <source>
        <dbReference type="ARBA" id="ARBA00022618"/>
    </source>
</evidence>
<dbReference type="Proteomes" id="UP000613768">
    <property type="component" value="Unassembled WGS sequence"/>
</dbReference>
<evidence type="ECO:0000256" key="6">
    <source>
        <dbReference type="ARBA" id="ARBA00023125"/>
    </source>
</evidence>
<comment type="caution">
    <text evidence="12">The sequence shown here is derived from an EMBL/GenBank/DDBJ whole genome shotgun (WGS) entry which is preliminary data.</text>
</comment>
<dbReference type="Gene3D" id="1.10.150.130">
    <property type="match status" value="1"/>
</dbReference>
<evidence type="ECO:0000256" key="4">
    <source>
        <dbReference type="ARBA" id="ARBA00022829"/>
    </source>
</evidence>
<dbReference type="PROSITE" id="PS51898">
    <property type="entry name" value="TYR_RECOMBINASE"/>
    <property type="match status" value="1"/>
</dbReference>
<dbReference type="HAMAP" id="MF_01808">
    <property type="entry name" value="Recomb_XerC_XerD"/>
    <property type="match status" value="1"/>
</dbReference>
<dbReference type="GO" id="GO:0003677">
    <property type="term" value="F:DNA binding"/>
    <property type="evidence" value="ECO:0007669"/>
    <property type="project" value="UniProtKB-UniRule"/>
</dbReference>
<dbReference type="Pfam" id="PF00589">
    <property type="entry name" value="Phage_integrase"/>
    <property type="match status" value="1"/>
</dbReference>
<evidence type="ECO:0000256" key="9">
    <source>
        <dbReference type="HAMAP-Rule" id="MF_01808"/>
    </source>
</evidence>
<evidence type="ECO:0000256" key="7">
    <source>
        <dbReference type="ARBA" id="ARBA00023172"/>
    </source>
</evidence>
<dbReference type="GO" id="GO:0005737">
    <property type="term" value="C:cytoplasm"/>
    <property type="evidence" value="ECO:0007669"/>
    <property type="project" value="UniProtKB-SubCell"/>
</dbReference>
<comment type="similarity">
    <text evidence="9">Belongs to the 'phage' integrase family. XerC subfamily.</text>
</comment>
<comment type="subcellular location">
    <subcellularLocation>
        <location evidence="1 9">Cytoplasm</location>
    </subcellularLocation>
</comment>
<dbReference type="RefSeq" id="WP_192028512.1">
    <property type="nucleotide sequence ID" value="NZ_JACYTR010000007.1"/>
</dbReference>
<protein>
    <recommendedName>
        <fullName evidence="9">Tyrosine recombinase XerC</fullName>
    </recommendedName>
</protein>
<dbReference type="InterPro" id="IPR013762">
    <property type="entry name" value="Integrase-like_cat_sf"/>
</dbReference>
<comment type="function">
    <text evidence="9">Site-specific tyrosine recombinase, which acts by catalyzing the cutting and rejoining of the recombining DNA molecules. The XerC-XerD complex is essential to convert dimers of the bacterial chromosome into monomers to permit their segregation at cell division. It also contributes to the segregational stability of plasmids.</text>
</comment>